<evidence type="ECO:0000256" key="3">
    <source>
        <dbReference type="ARBA" id="ARBA00022801"/>
    </source>
</evidence>
<dbReference type="SUPFAM" id="SSF52788">
    <property type="entry name" value="Phosphotyrosine protein phosphatases I"/>
    <property type="match status" value="1"/>
</dbReference>
<evidence type="ECO:0000313" key="9">
    <source>
        <dbReference type="Proteomes" id="UP000078406"/>
    </source>
</evidence>
<name>A0A177Y468_9VIBR</name>
<dbReference type="Proteomes" id="UP000078406">
    <property type="component" value="Unassembled WGS sequence"/>
</dbReference>
<evidence type="ECO:0000313" key="8">
    <source>
        <dbReference type="EMBL" id="OAJ95664.1"/>
    </source>
</evidence>
<dbReference type="EC" id="3.1.3.48" evidence="2"/>
<protein>
    <recommendedName>
        <fullName evidence="2">protein-tyrosine-phosphatase</fullName>
        <ecNumber evidence="2">3.1.3.48</ecNumber>
    </recommendedName>
</protein>
<dbReference type="InterPro" id="IPR023485">
    <property type="entry name" value="Ptyr_pPase"/>
</dbReference>
<dbReference type="InterPro" id="IPR017867">
    <property type="entry name" value="Tyr_phospatase_low_mol_wt"/>
</dbReference>
<dbReference type="Pfam" id="PF01451">
    <property type="entry name" value="LMWPc"/>
    <property type="match status" value="1"/>
</dbReference>
<dbReference type="PANTHER" id="PTHR11717">
    <property type="entry name" value="LOW MOLECULAR WEIGHT PROTEIN TYROSINE PHOSPHATASE"/>
    <property type="match status" value="1"/>
</dbReference>
<dbReference type="PRINTS" id="PR00719">
    <property type="entry name" value="LMWPTPASE"/>
</dbReference>
<feature type="active site" description="Proton donor" evidence="6">
    <location>
        <position position="119"/>
    </location>
</feature>
<dbReference type="InterPro" id="IPR036196">
    <property type="entry name" value="Ptyr_pPase_sf"/>
</dbReference>
<feature type="active site" description="Nucleophile" evidence="6">
    <location>
        <position position="9"/>
    </location>
</feature>
<dbReference type="InterPro" id="IPR050438">
    <property type="entry name" value="LMW_PTPase"/>
</dbReference>
<dbReference type="EMBL" id="LLEI02000016">
    <property type="protein sequence ID" value="OAJ95664.1"/>
    <property type="molecule type" value="Genomic_DNA"/>
</dbReference>
<feature type="domain" description="Phosphotyrosine protein phosphatase I" evidence="7">
    <location>
        <begin position="3"/>
        <end position="145"/>
    </location>
</feature>
<dbReference type="GO" id="GO:0004725">
    <property type="term" value="F:protein tyrosine phosphatase activity"/>
    <property type="evidence" value="ECO:0007669"/>
    <property type="project" value="UniProtKB-EC"/>
</dbReference>
<feature type="active site" evidence="6">
    <location>
        <position position="15"/>
    </location>
</feature>
<dbReference type="SMART" id="SM00226">
    <property type="entry name" value="LMWPc"/>
    <property type="match status" value="1"/>
</dbReference>
<evidence type="ECO:0000256" key="2">
    <source>
        <dbReference type="ARBA" id="ARBA00013064"/>
    </source>
</evidence>
<dbReference type="RefSeq" id="WP_049846084.1">
    <property type="nucleotide sequence ID" value="NZ_LLEI02000016.1"/>
</dbReference>
<keyword evidence="3" id="KW-0378">Hydrolase</keyword>
<evidence type="ECO:0000259" key="7">
    <source>
        <dbReference type="SMART" id="SM00226"/>
    </source>
</evidence>
<dbReference type="AlphaFoldDB" id="A0A177Y468"/>
<keyword evidence="4" id="KW-0904">Protein phosphatase</keyword>
<comment type="similarity">
    <text evidence="1">Belongs to the low molecular weight phosphotyrosine protein phosphatase family.</text>
</comment>
<gene>
    <name evidence="8" type="ORF">APB76_02915</name>
</gene>
<evidence type="ECO:0000256" key="1">
    <source>
        <dbReference type="ARBA" id="ARBA00011063"/>
    </source>
</evidence>
<comment type="catalytic activity">
    <reaction evidence="5">
        <text>O-phospho-L-tyrosyl-[protein] + H2O = L-tyrosyl-[protein] + phosphate</text>
        <dbReference type="Rhea" id="RHEA:10684"/>
        <dbReference type="Rhea" id="RHEA-COMP:10136"/>
        <dbReference type="Rhea" id="RHEA-COMP:20101"/>
        <dbReference type="ChEBI" id="CHEBI:15377"/>
        <dbReference type="ChEBI" id="CHEBI:43474"/>
        <dbReference type="ChEBI" id="CHEBI:46858"/>
        <dbReference type="ChEBI" id="CHEBI:61978"/>
        <dbReference type="EC" id="3.1.3.48"/>
    </reaction>
</comment>
<evidence type="ECO:0000256" key="5">
    <source>
        <dbReference type="ARBA" id="ARBA00051722"/>
    </source>
</evidence>
<sequence length="148" mass="16558">MFDSILLVCTANICRSPIAEALFRHHFPNKRIFSAGTKVEALNLIDVPADKGSIQATKWNGLDISDHRATQVTSELLENSDLILVMDETQKECLSRYSSGVRSKTLLIGQWINIGEVADPYGKSDEAFDVCFRCLEQAVLSWKKRIPS</sequence>
<dbReference type="Gene3D" id="3.40.50.2300">
    <property type="match status" value="1"/>
</dbReference>
<dbReference type="PANTHER" id="PTHR11717:SF31">
    <property type="entry name" value="LOW MOLECULAR WEIGHT PROTEIN-TYROSINE-PHOSPHATASE ETP-RELATED"/>
    <property type="match status" value="1"/>
</dbReference>
<comment type="caution">
    <text evidence="8">The sequence shown here is derived from an EMBL/GenBank/DDBJ whole genome shotgun (WGS) entry which is preliminary data.</text>
</comment>
<evidence type="ECO:0000256" key="4">
    <source>
        <dbReference type="ARBA" id="ARBA00022912"/>
    </source>
</evidence>
<accession>A0A177Y468</accession>
<reference evidence="8 9" key="1">
    <citation type="journal article" date="2016" name="Syst. Appl. Microbiol.">
        <title>Vibrio bivalvicida sp. nov., a novel larval pathogen for bivalve molluscs reared in a hatchery.</title>
        <authorList>
            <person name="Dubert J."/>
            <person name="Romalde J.L."/>
            <person name="Prado S."/>
            <person name="Barja J.L."/>
        </authorList>
    </citation>
    <scope>NUCLEOTIDE SEQUENCE [LARGE SCALE GENOMIC DNA]</scope>
    <source>
        <strain evidence="8 9">605</strain>
    </source>
</reference>
<dbReference type="CDD" id="cd16343">
    <property type="entry name" value="LMWPTP"/>
    <property type="match status" value="1"/>
</dbReference>
<organism evidence="8 9">
    <name type="scientific">Vibrio bivalvicida</name>
    <dbReference type="NCBI Taxonomy" id="1276888"/>
    <lineage>
        <taxon>Bacteria</taxon>
        <taxon>Pseudomonadati</taxon>
        <taxon>Pseudomonadota</taxon>
        <taxon>Gammaproteobacteria</taxon>
        <taxon>Vibrionales</taxon>
        <taxon>Vibrionaceae</taxon>
        <taxon>Vibrio</taxon>
        <taxon>Vibrio oreintalis group</taxon>
    </lineage>
</organism>
<proteinExistence type="inferred from homology"/>
<evidence type="ECO:0000256" key="6">
    <source>
        <dbReference type="PIRSR" id="PIRSR617867-1"/>
    </source>
</evidence>